<proteinExistence type="predicted"/>
<dbReference type="EMBL" id="LNZC01000002">
    <property type="protein sequence ID" value="KTD81916.1"/>
    <property type="molecule type" value="Genomic_DNA"/>
</dbReference>
<evidence type="ECO:0000313" key="1">
    <source>
        <dbReference type="EMBL" id="KTD81916.1"/>
    </source>
</evidence>
<dbReference type="AlphaFoldDB" id="A0A0W1AKM5"/>
<evidence type="ECO:0000313" key="2">
    <source>
        <dbReference type="Proteomes" id="UP000054662"/>
    </source>
</evidence>
<keyword evidence="2" id="KW-1185">Reference proteome</keyword>
<dbReference type="STRING" id="45076.Lwor_0219"/>
<accession>A0A0W1AKM5</accession>
<protein>
    <submittedName>
        <fullName evidence="1">Uncharacterized protein</fullName>
    </submittedName>
</protein>
<dbReference type="Proteomes" id="UP000054662">
    <property type="component" value="Unassembled WGS sequence"/>
</dbReference>
<sequence>MFLTNDECIDLIVIAQIFTIICMRCIGEKRKLDRLSNEFKKSVTPQGIPSAARNDLGSYKNHLIILL</sequence>
<reference evidence="1 2" key="1">
    <citation type="submission" date="2015-11" db="EMBL/GenBank/DDBJ databases">
        <title>Genomic analysis of 38 Legionella species identifies large and diverse effector repertoires.</title>
        <authorList>
            <person name="Burstein D."/>
            <person name="Amaro F."/>
            <person name="Zusman T."/>
            <person name="Lifshitz Z."/>
            <person name="Cohen O."/>
            <person name="Gilbert J.A."/>
            <person name="Pupko T."/>
            <person name="Shuman H.A."/>
            <person name="Segal G."/>
        </authorList>
    </citation>
    <scope>NUCLEOTIDE SEQUENCE [LARGE SCALE GENOMIC DNA]</scope>
    <source>
        <strain evidence="1 2">ATCC 49508</strain>
    </source>
</reference>
<dbReference type="PATRIC" id="fig|45076.6.peg.237"/>
<organism evidence="1 2">
    <name type="scientific">Legionella worsleiensis</name>
    <dbReference type="NCBI Taxonomy" id="45076"/>
    <lineage>
        <taxon>Bacteria</taxon>
        <taxon>Pseudomonadati</taxon>
        <taxon>Pseudomonadota</taxon>
        <taxon>Gammaproteobacteria</taxon>
        <taxon>Legionellales</taxon>
        <taxon>Legionellaceae</taxon>
        <taxon>Legionella</taxon>
    </lineage>
</organism>
<gene>
    <name evidence="1" type="ORF">Lwor_0219</name>
</gene>
<name>A0A0W1AKM5_9GAMM</name>
<comment type="caution">
    <text evidence="1">The sequence shown here is derived from an EMBL/GenBank/DDBJ whole genome shotgun (WGS) entry which is preliminary data.</text>
</comment>